<dbReference type="RefSeq" id="WP_344015492.1">
    <property type="nucleotide sequence ID" value="NZ_BAAAIZ010000090.1"/>
</dbReference>
<feature type="compositionally biased region" description="Basic and acidic residues" evidence="1">
    <location>
        <begin position="8"/>
        <end position="21"/>
    </location>
</feature>
<keyword evidence="3" id="KW-1185">Reference proteome</keyword>
<gene>
    <name evidence="2" type="ORF">GCM10009601_51130</name>
</gene>
<sequence>MSRLSRWPRADHKRAAANARREPGVWQSVNTYRSHQTARGMAYMIRTGHPISGPKYGTPYLPAEAFETRLVPVDDGTALEVRFISTTRKDSAQ</sequence>
<feature type="region of interest" description="Disordered" evidence="1">
    <location>
        <begin position="1"/>
        <end position="21"/>
    </location>
</feature>
<proteinExistence type="predicted"/>
<name>A0ABP4JVD3_9ACTN</name>
<evidence type="ECO:0000313" key="3">
    <source>
        <dbReference type="Proteomes" id="UP001500973"/>
    </source>
</evidence>
<accession>A0ABP4JVD3</accession>
<organism evidence="2 3">
    <name type="scientific">Streptomyces thermospinosisporus</name>
    <dbReference type="NCBI Taxonomy" id="161482"/>
    <lineage>
        <taxon>Bacteria</taxon>
        <taxon>Bacillati</taxon>
        <taxon>Actinomycetota</taxon>
        <taxon>Actinomycetes</taxon>
        <taxon>Kitasatosporales</taxon>
        <taxon>Streptomycetaceae</taxon>
        <taxon>Streptomyces</taxon>
    </lineage>
</organism>
<evidence type="ECO:0000313" key="2">
    <source>
        <dbReference type="EMBL" id="GAA1431670.1"/>
    </source>
</evidence>
<reference evidence="3" key="1">
    <citation type="journal article" date="2019" name="Int. J. Syst. Evol. Microbiol.">
        <title>The Global Catalogue of Microorganisms (GCM) 10K type strain sequencing project: providing services to taxonomists for standard genome sequencing and annotation.</title>
        <authorList>
            <consortium name="The Broad Institute Genomics Platform"/>
            <consortium name="The Broad Institute Genome Sequencing Center for Infectious Disease"/>
            <person name="Wu L."/>
            <person name="Ma J."/>
        </authorList>
    </citation>
    <scope>NUCLEOTIDE SEQUENCE [LARGE SCALE GENOMIC DNA]</scope>
    <source>
        <strain evidence="3">JCM 11756</strain>
    </source>
</reference>
<dbReference type="Proteomes" id="UP001500973">
    <property type="component" value="Unassembled WGS sequence"/>
</dbReference>
<evidence type="ECO:0000256" key="1">
    <source>
        <dbReference type="SAM" id="MobiDB-lite"/>
    </source>
</evidence>
<dbReference type="EMBL" id="BAAAIZ010000090">
    <property type="protein sequence ID" value="GAA1431670.1"/>
    <property type="molecule type" value="Genomic_DNA"/>
</dbReference>
<comment type="caution">
    <text evidence="2">The sequence shown here is derived from an EMBL/GenBank/DDBJ whole genome shotgun (WGS) entry which is preliminary data.</text>
</comment>
<protein>
    <submittedName>
        <fullName evidence="2">Uncharacterized protein</fullName>
    </submittedName>
</protein>